<dbReference type="Proteomes" id="UP000463470">
    <property type="component" value="Unassembled WGS sequence"/>
</dbReference>
<organism evidence="2 3">
    <name type="scientific">Heliomicrobium undosum</name>
    <dbReference type="NCBI Taxonomy" id="121734"/>
    <lineage>
        <taxon>Bacteria</taxon>
        <taxon>Bacillati</taxon>
        <taxon>Bacillota</taxon>
        <taxon>Clostridia</taxon>
        <taxon>Eubacteriales</taxon>
        <taxon>Heliobacteriaceae</taxon>
        <taxon>Heliomicrobium</taxon>
    </lineage>
</organism>
<evidence type="ECO:0000313" key="2">
    <source>
        <dbReference type="EMBL" id="MZP29644.1"/>
    </source>
</evidence>
<evidence type="ECO:0000256" key="1">
    <source>
        <dbReference type="SAM" id="Phobius"/>
    </source>
</evidence>
<dbReference type="OrthoDB" id="2440830at2"/>
<dbReference type="EMBL" id="WXEY01000006">
    <property type="protein sequence ID" value="MZP29644.1"/>
    <property type="molecule type" value="Genomic_DNA"/>
</dbReference>
<proteinExistence type="predicted"/>
<keyword evidence="1" id="KW-0472">Membrane</keyword>
<gene>
    <name evidence="2" type="ORF">GTO91_07990</name>
</gene>
<feature type="transmembrane region" description="Helical" evidence="1">
    <location>
        <begin position="30"/>
        <end position="48"/>
    </location>
</feature>
<dbReference type="AlphaFoldDB" id="A0A845L482"/>
<keyword evidence="1" id="KW-0812">Transmembrane</keyword>
<name>A0A845L482_9FIRM</name>
<comment type="caution">
    <text evidence="2">The sequence shown here is derived from an EMBL/GenBank/DDBJ whole genome shotgun (WGS) entry which is preliminary data.</text>
</comment>
<dbReference type="RefSeq" id="WP_161257464.1">
    <property type="nucleotide sequence ID" value="NZ_WXEY01000006.1"/>
</dbReference>
<keyword evidence="1" id="KW-1133">Transmembrane helix</keyword>
<protein>
    <submittedName>
        <fullName evidence="2">Uncharacterized protein</fullName>
    </submittedName>
</protein>
<reference evidence="2 3" key="1">
    <citation type="submission" date="2020-01" db="EMBL/GenBank/DDBJ databases">
        <title>Whole-genome sequence of Heliobacterium undosum DSM 13378.</title>
        <authorList>
            <person name="Kyndt J.A."/>
            <person name="Meyer T.E."/>
        </authorList>
    </citation>
    <scope>NUCLEOTIDE SEQUENCE [LARGE SCALE GENOMIC DNA]</scope>
    <source>
        <strain evidence="2 3">DSM 13378</strain>
    </source>
</reference>
<accession>A0A845L482</accession>
<evidence type="ECO:0000313" key="3">
    <source>
        <dbReference type="Proteomes" id="UP000463470"/>
    </source>
</evidence>
<keyword evidence="3" id="KW-1185">Reference proteome</keyword>
<sequence length="72" mass="8123">MRFFVLTVFILFGWVDAVHLKRSKRGKELAVYLAFLFPGLVWAALMGFQESMPSIADVLESWLGLAPLVGHQ</sequence>